<dbReference type="Gene3D" id="3.30.720.110">
    <property type="match status" value="1"/>
</dbReference>
<sequence length="130" mass="13529">MNSPGVWPCLTYADADAARRFLTEVFGFAEALTVRGEDGTAIVHAELTWPEGGGLMYGSAGTPSGGVPEPPAGGQWLYVVTADPDAVHERAVAAGATVVHAPYDTDYGSRNVGLADPEGNVWTFGTYRGA</sequence>
<name>A0A263CYP7_9PSEU</name>
<dbReference type="InParanoid" id="A0A263CYP7"/>
<dbReference type="PANTHER" id="PTHR34109:SF1">
    <property type="entry name" value="VOC DOMAIN-CONTAINING PROTEIN"/>
    <property type="match status" value="1"/>
</dbReference>
<gene>
    <name evidence="2" type="ORF">CFN78_26265</name>
</gene>
<organism evidence="2 3">
    <name type="scientific">Amycolatopsis antarctica</name>
    <dbReference type="NCBI Taxonomy" id="1854586"/>
    <lineage>
        <taxon>Bacteria</taxon>
        <taxon>Bacillati</taxon>
        <taxon>Actinomycetota</taxon>
        <taxon>Actinomycetes</taxon>
        <taxon>Pseudonocardiales</taxon>
        <taxon>Pseudonocardiaceae</taxon>
        <taxon>Amycolatopsis</taxon>
    </lineage>
</organism>
<dbReference type="InterPro" id="IPR029068">
    <property type="entry name" value="Glyas_Bleomycin-R_OHBP_Dase"/>
</dbReference>
<protein>
    <submittedName>
        <fullName evidence="2">Glyoxalase</fullName>
    </submittedName>
</protein>
<dbReference type="AlphaFoldDB" id="A0A263CYP7"/>
<feature type="domain" description="VOC" evidence="1">
    <location>
        <begin position="3"/>
        <end position="127"/>
    </location>
</feature>
<dbReference type="FunCoup" id="A0A263CYP7">
    <property type="interactions" value="12"/>
</dbReference>
<dbReference type="Gene3D" id="3.30.720.120">
    <property type="match status" value="1"/>
</dbReference>
<evidence type="ECO:0000259" key="1">
    <source>
        <dbReference type="PROSITE" id="PS51819"/>
    </source>
</evidence>
<dbReference type="InterPro" id="IPR004360">
    <property type="entry name" value="Glyas_Fos-R_dOase_dom"/>
</dbReference>
<dbReference type="OrthoDB" id="9806868at2"/>
<dbReference type="SUPFAM" id="SSF54593">
    <property type="entry name" value="Glyoxalase/Bleomycin resistance protein/Dihydroxybiphenyl dioxygenase"/>
    <property type="match status" value="1"/>
</dbReference>
<dbReference type="EMBL" id="NKYE01000022">
    <property type="protein sequence ID" value="OZM70225.1"/>
    <property type="molecule type" value="Genomic_DNA"/>
</dbReference>
<evidence type="ECO:0000313" key="3">
    <source>
        <dbReference type="Proteomes" id="UP000242444"/>
    </source>
</evidence>
<proteinExistence type="predicted"/>
<keyword evidence="3" id="KW-1185">Reference proteome</keyword>
<accession>A0A263CYP7</accession>
<reference evidence="2 3" key="1">
    <citation type="submission" date="2017-07" db="EMBL/GenBank/DDBJ databases">
        <title>Amycolatopsis antarcticus sp. nov., isolated from the surface of an Antarcticus brown macroalga.</title>
        <authorList>
            <person name="Wang J."/>
            <person name="Leiva S."/>
            <person name="Huang J."/>
            <person name="Huang Y."/>
        </authorList>
    </citation>
    <scope>NUCLEOTIDE SEQUENCE [LARGE SCALE GENOMIC DNA]</scope>
    <source>
        <strain evidence="2 3">AU-G6</strain>
    </source>
</reference>
<dbReference type="RefSeq" id="WP_094865729.1">
    <property type="nucleotide sequence ID" value="NZ_NKYE01000022.1"/>
</dbReference>
<dbReference type="Pfam" id="PF00903">
    <property type="entry name" value="Glyoxalase"/>
    <property type="match status" value="1"/>
</dbReference>
<dbReference type="InterPro" id="IPR037523">
    <property type="entry name" value="VOC_core"/>
</dbReference>
<dbReference type="PROSITE" id="PS51819">
    <property type="entry name" value="VOC"/>
    <property type="match status" value="1"/>
</dbReference>
<dbReference type="Proteomes" id="UP000242444">
    <property type="component" value="Unassembled WGS sequence"/>
</dbReference>
<dbReference type="PANTHER" id="PTHR34109">
    <property type="entry name" value="BNAUNNG04460D PROTEIN-RELATED"/>
    <property type="match status" value="1"/>
</dbReference>
<evidence type="ECO:0000313" key="2">
    <source>
        <dbReference type="EMBL" id="OZM70225.1"/>
    </source>
</evidence>
<comment type="caution">
    <text evidence="2">The sequence shown here is derived from an EMBL/GenBank/DDBJ whole genome shotgun (WGS) entry which is preliminary data.</text>
</comment>